<evidence type="ECO:0000256" key="7">
    <source>
        <dbReference type="ARBA" id="ARBA00022989"/>
    </source>
</evidence>
<evidence type="ECO:0000256" key="6">
    <source>
        <dbReference type="ARBA" id="ARBA00022723"/>
    </source>
</evidence>
<dbReference type="GO" id="GO:0020037">
    <property type="term" value="F:heme binding"/>
    <property type="evidence" value="ECO:0007669"/>
    <property type="project" value="InterPro"/>
</dbReference>
<keyword evidence="6 11" id="KW-0479">Metal-binding</keyword>
<dbReference type="SUPFAM" id="SSF48264">
    <property type="entry name" value="Cytochrome P450"/>
    <property type="match status" value="1"/>
</dbReference>
<evidence type="ECO:0000256" key="12">
    <source>
        <dbReference type="RuleBase" id="RU000461"/>
    </source>
</evidence>
<accession>A0A1S3VCJ3</accession>
<dbReference type="GO" id="GO:0016132">
    <property type="term" value="P:brassinosteroid biosynthetic process"/>
    <property type="evidence" value="ECO:0007669"/>
    <property type="project" value="TreeGrafter"/>
</dbReference>
<evidence type="ECO:0000256" key="10">
    <source>
        <dbReference type="ARBA" id="ARBA00023136"/>
    </source>
</evidence>
<comment type="subcellular location">
    <subcellularLocation>
        <location evidence="2">Membrane</location>
        <topology evidence="2">Single-pass membrane protein</topology>
    </subcellularLocation>
</comment>
<dbReference type="STRING" id="3916.A0A1S3VCJ3"/>
<gene>
    <name evidence="14" type="primary">LOC106773832</name>
</gene>
<organism evidence="13 14">
    <name type="scientific">Vigna radiata var. radiata</name>
    <name type="common">Mung bean</name>
    <name type="synonym">Phaseolus aureus</name>
    <dbReference type="NCBI Taxonomy" id="3916"/>
    <lineage>
        <taxon>Eukaryota</taxon>
        <taxon>Viridiplantae</taxon>
        <taxon>Streptophyta</taxon>
        <taxon>Embryophyta</taxon>
        <taxon>Tracheophyta</taxon>
        <taxon>Spermatophyta</taxon>
        <taxon>Magnoliopsida</taxon>
        <taxon>eudicotyledons</taxon>
        <taxon>Gunneridae</taxon>
        <taxon>Pentapetalae</taxon>
        <taxon>rosids</taxon>
        <taxon>fabids</taxon>
        <taxon>Fabales</taxon>
        <taxon>Fabaceae</taxon>
        <taxon>Papilionoideae</taxon>
        <taxon>50 kb inversion clade</taxon>
        <taxon>NPAAA clade</taxon>
        <taxon>indigoferoid/millettioid clade</taxon>
        <taxon>Phaseoleae</taxon>
        <taxon>Vigna</taxon>
    </lineage>
</organism>
<evidence type="ECO:0000313" key="13">
    <source>
        <dbReference type="Proteomes" id="UP000087766"/>
    </source>
</evidence>
<evidence type="ECO:0000256" key="5">
    <source>
        <dbReference type="ARBA" id="ARBA00022692"/>
    </source>
</evidence>
<dbReference type="RefSeq" id="XP_014516076.1">
    <property type="nucleotide sequence ID" value="XM_014660590.1"/>
</dbReference>
<feature type="binding site" description="axial binding residue" evidence="11">
    <location>
        <position position="441"/>
    </location>
    <ligand>
        <name>heme</name>
        <dbReference type="ChEBI" id="CHEBI:30413"/>
    </ligand>
    <ligandPart>
        <name>Fe</name>
        <dbReference type="ChEBI" id="CHEBI:18248"/>
    </ligandPart>
</feature>
<dbReference type="GeneID" id="106773832"/>
<keyword evidence="10" id="KW-0472">Membrane</keyword>
<evidence type="ECO:0000256" key="3">
    <source>
        <dbReference type="ARBA" id="ARBA00010617"/>
    </source>
</evidence>
<dbReference type="GO" id="GO:0051777">
    <property type="term" value="F:ent-kaurenoic acid monooxygenase activity"/>
    <property type="evidence" value="ECO:0007669"/>
    <property type="project" value="TreeGrafter"/>
</dbReference>
<evidence type="ECO:0000256" key="11">
    <source>
        <dbReference type="PIRSR" id="PIRSR602401-1"/>
    </source>
</evidence>
<sequence length="492" mass="56561">MELNWVWMIVATFLAFHILTKNIVRKLNGWYYDRKLGKKHRLLPPGDMGWPLIGNIIPFIKHFFSHHPDSFINNLVSQYGESGIYKTHLLGKPSIIICTAEMCKRVLNDDENFKHGYPKSTVELLKNKALSDECTAEHKSLRELVSSGILGQKVLAMNLEIVEKIVINSLEELSRRKQPLQVFKEMEKISFEIIVHILMGSHTHSNNIAKLRELFHQFSKCNPIYSLPINFPGFAFHQGLKVRKKLLKVIESIVGERRSMMKMVKNGDNKKDLIDLVLEAKGENGEELIDKDVGDMLLMLLFAGHETTAVALTSSVLNLTRHPLVFAKAKKEQEEIVKARPSSQKQLSRKEIKKMIYLSQVIDEMLRRTNIAFSLFREATKDVNINGYIIPKGWRVLVWLRAIHMNPKYYPNPEEFNPSRWDGNNAKAATFLPFGAGTRLCPGNHIFKYEISIFLHYFLLNYKLEQTSSEGPEAVFPFSQPKDLAKLIKFSE</sequence>
<dbReference type="GO" id="GO:0005506">
    <property type="term" value="F:iron ion binding"/>
    <property type="evidence" value="ECO:0007669"/>
    <property type="project" value="InterPro"/>
</dbReference>
<dbReference type="PROSITE" id="PS00086">
    <property type="entry name" value="CYTOCHROME_P450"/>
    <property type="match status" value="1"/>
</dbReference>
<dbReference type="InterPro" id="IPR036396">
    <property type="entry name" value="Cyt_P450_sf"/>
</dbReference>
<evidence type="ECO:0000256" key="8">
    <source>
        <dbReference type="ARBA" id="ARBA00023002"/>
    </source>
</evidence>
<comment type="cofactor">
    <cofactor evidence="1 11">
        <name>heme</name>
        <dbReference type="ChEBI" id="CHEBI:30413"/>
    </cofactor>
</comment>
<evidence type="ECO:0000256" key="9">
    <source>
        <dbReference type="ARBA" id="ARBA00023004"/>
    </source>
</evidence>
<keyword evidence="4 11" id="KW-0349">Heme</keyword>
<name>A0A1S3VCJ3_VIGRR</name>
<evidence type="ECO:0000313" key="14">
    <source>
        <dbReference type="RefSeq" id="XP_014516076.1"/>
    </source>
</evidence>
<dbReference type="Gene3D" id="1.10.630.10">
    <property type="entry name" value="Cytochrome P450"/>
    <property type="match status" value="1"/>
</dbReference>
<dbReference type="PANTHER" id="PTHR24286:SF199">
    <property type="entry name" value="CYTOCHROME P450 88D6"/>
    <property type="match status" value="1"/>
</dbReference>
<dbReference type="AlphaFoldDB" id="A0A1S3VCJ3"/>
<keyword evidence="7" id="KW-1133">Transmembrane helix</keyword>
<dbReference type="GO" id="GO:0010268">
    <property type="term" value="P:brassinosteroid homeostasis"/>
    <property type="evidence" value="ECO:0007669"/>
    <property type="project" value="TreeGrafter"/>
</dbReference>
<keyword evidence="8 12" id="KW-0560">Oxidoreductase</keyword>
<evidence type="ECO:0000256" key="2">
    <source>
        <dbReference type="ARBA" id="ARBA00004167"/>
    </source>
</evidence>
<evidence type="ECO:0000256" key="4">
    <source>
        <dbReference type="ARBA" id="ARBA00022617"/>
    </source>
</evidence>
<keyword evidence="13" id="KW-1185">Reference proteome</keyword>
<dbReference type="PRINTS" id="PR00385">
    <property type="entry name" value="P450"/>
</dbReference>
<dbReference type="Pfam" id="PF00067">
    <property type="entry name" value="p450"/>
    <property type="match status" value="1"/>
</dbReference>
<comment type="similarity">
    <text evidence="3 12">Belongs to the cytochrome P450 family.</text>
</comment>
<dbReference type="GO" id="GO:0005783">
    <property type="term" value="C:endoplasmic reticulum"/>
    <property type="evidence" value="ECO:0007669"/>
    <property type="project" value="TreeGrafter"/>
</dbReference>
<protein>
    <submittedName>
        <fullName evidence="14">Beta-amyrin 11-oxidase isoform X1</fullName>
    </submittedName>
</protein>
<dbReference type="GO" id="GO:0016020">
    <property type="term" value="C:membrane"/>
    <property type="evidence" value="ECO:0007669"/>
    <property type="project" value="UniProtKB-SubCell"/>
</dbReference>
<reference evidence="14" key="2">
    <citation type="submission" date="2025-08" db="UniProtKB">
        <authorList>
            <consortium name="RefSeq"/>
        </authorList>
    </citation>
    <scope>IDENTIFICATION</scope>
    <source>
        <tissue evidence="14">Leaf</tissue>
    </source>
</reference>
<dbReference type="OrthoDB" id="1470350at2759"/>
<keyword evidence="9 11" id="KW-0408">Iron</keyword>
<dbReference type="InterPro" id="IPR001128">
    <property type="entry name" value="Cyt_P450"/>
</dbReference>
<proteinExistence type="inferred from homology"/>
<evidence type="ECO:0000256" key="1">
    <source>
        <dbReference type="ARBA" id="ARBA00001971"/>
    </source>
</evidence>
<reference evidence="13" key="1">
    <citation type="journal article" date="2014" name="Nat. Commun.">
        <title>Genome sequence of mungbean and insights into evolution within Vigna species.</title>
        <authorList>
            <person name="Kang Y.J."/>
            <person name="Kim S.K."/>
            <person name="Kim M.Y."/>
            <person name="Lestari P."/>
            <person name="Kim K.H."/>
            <person name="Ha B.K."/>
            <person name="Jun T.H."/>
            <person name="Hwang W.J."/>
            <person name="Lee T."/>
            <person name="Lee J."/>
            <person name="Shim S."/>
            <person name="Yoon M.Y."/>
            <person name="Jang Y.E."/>
            <person name="Han K.S."/>
            <person name="Taeprayoon P."/>
            <person name="Yoon N."/>
            <person name="Somta P."/>
            <person name="Tanya P."/>
            <person name="Kim K.S."/>
            <person name="Gwag J.G."/>
            <person name="Moon J.K."/>
            <person name="Lee Y.H."/>
            <person name="Park B.S."/>
            <person name="Bombarely A."/>
            <person name="Doyle J.J."/>
            <person name="Jackson S.A."/>
            <person name="Schafleitner R."/>
            <person name="Srinives P."/>
            <person name="Varshney R.K."/>
            <person name="Lee S.H."/>
        </authorList>
    </citation>
    <scope>NUCLEOTIDE SEQUENCE [LARGE SCALE GENOMIC DNA]</scope>
    <source>
        <strain evidence="13">cv. VC1973A</strain>
    </source>
</reference>
<dbReference type="InterPro" id="IPR017972">
    <property type="entry name" value="Cyt_P450_CS"/>
</dbReference>
<dbReference type="InterPro" id="IPR002401">
    <property type="entry name" value="Cyt_P450_E_grp-I"/>
</dbReference>
<keyword evidence="12" id="KW-0503">Monooxygenase</keyword>
<keyword evidence="5" id="KW-0812">Transmembrane</keyword>
<dbReference type="PANTHER" id="PTHR24286">
    <property type="entry name" value="CYTOCHROME P450 26"/>
    <property type="match status" value="1"/>
</dbReference>
<dbReference type="GO" id="GO:0016125">
    <property type="term" value="P:sterol metabolic process"/>
    <property type="evidence" value="ECO:0007669"/>
    <property type="project" value="TreeGrafter"/>
</dbReference>
<dbReference type="Proteomes" id="UP000087766">
    <property type="component" value="Chromosome 9"/>
</dbReference>
<dbReference type="KEGG" id="vra:106773832"/>
<dbReference type="PRINTS" id="PR00463">
    <property type="entry name" value="EP450I"/>
</dbReference>